<dbReference type="PANTHER" id="PTHR33050:SF7">
    <property type="entry name" value="RIBONUCLEASE H"/>
    <property type="match status" value="1"/>
</dbReference>
<proteinExistence type="predicted"/>
<keyword evidence="2" id="KW-1185">Reference proteome</keyword>
<dbReference type="OrthoDB" id="126233at2759"/>
<protein>
    <submittedName>
        <fullName evidence="1">Uncharacterized protein</fullName>
    </submittedName>
</protein>
<accession>A0A2P4YG68</accession>
<comment type="caution">
    <text evidence="1">The sequence shown here is derived from an EMBL/GenBank/DDBJ whole genome shotgun (WGS) entry which is preliminary data.</text>
</comment>
<dbReference type="Proteomes" id="UP000237271">
    <property type="component" value="Unassembled WGS sequence"/>
</dbReference>
<dbReference type="EMBL" id="NCKW01003391">
    <property type="protein sequence ID" value="POM76810.1"/>
    <property type="molecule type" value="Genomic_DNA"/>
</dbReference>
<dbReference type="PANTHER" id="PTHR33050">
    <property type="entry name" value="REVERSE TRANSCRIPTASE DOMAIN-CONTAINING PROTEIN"/>
    <property type="match status" value="1"/>
</dbReference>
<dbReference type="InterPro" id="IPR052055">
    <property type="entry name" value="Hepadnavirus_pol/RT"/>
</dbReference>
<evidence type="ECO:0000313" key="1">
    <source>
        <dbReference type="EMBL" id="POM76810.1"/>
    </source>
</evidence>
<reference evidence="1 2" key="1">
    <citation type="journal article" date="2017" name="Genome Biol. Evol.">
        <title>Phytophthora megakarya and P. palmivora, closely related causal agents of cacao black pod rot, underwent increases in genome sizes and gene numbers by different mechanisms.</title>
        <authorList>
            <person name="Ali S.S."/>
            <person name="Shao J."/>
            <person name="Lary D.J."/>
            <person name="Kronmiller B."/>
            <person name="Shen D."/>
            <person name="Strem M.D."/>
            <person name="Amoako-Attah I."/>
            <person name="Akrofi A.Y."/>
            <person name="Begoude B.A."/>
            <person name="Ten Hoopen G.M."/>
            <person name="Coulibaly K."/>
            <person name="Kebe B.I."/>
            <person name="Melnick R.L."/>
            <person name="Guiltinan M.J."/>
            <person name="Tyler B.M."/>
            <person name="Meinhardt L.W."/>
            <person name="Bailey B.A."/>
        </authorList>
    </citation>
    <scope>NUCLEOTIDE SEQUENCE [LARGE SCALE GENOMIC DNA]</scope>
    <source>
        <strain evidence="2">sbr112.9</strain>
    </source>
</reference>
<evidence type="ECO:0000313" key="2">
    <source>
        <dbReference type="Proteomes" id="UP000237271"/>
    </source>
</evidence>
<gene>
    <name evidence="1" type="ORF">PHPALM_5919</name>
</gene>
<name>A0A2P4YG68_9STRA</name>
<organism evidence="1 2">
    <name type="scientific">Phytophthora palmivora</name>
    <dbReference type="NCBI Taxonomy" id="4796"/>
    <lineage>
        <taxon>Eukaryota</taxon>
        <taxon>Sar</taxon>
        <taxon>Stramenopiles</taxon>
        <taxon>Oomycota</taxon>
        <taxon>Peronosporomycetes</taxon>
        <taxon>Peronosporales</taxon>
        <taxon>Peronosporaceae</taxon>
        <taxon>Phytophthora</taxon>
    </lineage>
</organism>
<sequence>MVTILGPHACNEENFSPWFTEGKALGLRWNLNTLTLSMPPENIVKAQRRVADMLKAKFASKRQLNKLLGSLRHVTIWLRAAAPFLQRMCSLARITPRYRPSSISDEVREDLRWFAAILAMGRLNSVPMSHFTDSHTPDHQLQMDASDRGICVLRSARQEYLQVEFDEEERQQFLDFNSSASVEFSINIRELMNAFGLLDGRAQVAMSQHTSGSGSTTPRLYAGQIGDEAIHCVLEVQHNFYYTASHIPGVDNVMTDAGSSPDATALKKTLATLGTLLRAGALADTSRT</sequence>
<dbReference type="AlphaFoldDB" id="A0A2P4YG68"/>